<feature type="region of interest" description="Disordered" evidence="1">
    <location>
        <begin position="43"/>
        <end position="64"/>
    </location>
</feature>
<keyword evidence="2" id="KW-1185">Reference proteome</keyword>
<organism evidence="2 3">
    <name type="scientific">Steinernema glaseri</name>
    <dbReference type="NCBI Taxonomy" id="37863"/>
    <lineage>
        <taxon>Eukaryota</taxon>
        <taxon>Metazoa</taxon>
        <taxon>Ecdysozoa</taxon>
        <taxon>Nematoda</taxon>
        <taxon>Chromadorea</taxon>
        <taxon>Rhabditida</taxon>
        <taxon>Tylenchina</taxon>
        <taxon>Panagrolaimomorpha</taxon>
        <taxon>Strongyloidoidea</taxon>
        <taxon>Steinernematidae</taxon>
        <taxon>Steinernema</taxon>
    </lineage>
</organism>
<protein>
    <submittedName>
        <fullName evidence="3">Transposase</fullName>
    </submittedName>
</protein>
<proteinExistence type="predicted"/>
<evidence type="ECO:0000313" key="2">
    <source>
        <dbReference type="Proteomes" id="UP000095287"/>
    </source>
</evidence>
<evidence type="ECO:0000256" key="1">
    <source>
        <dbReference type="SAM" id="MobiDB-lite"/>
    </source>
</evidence>
<dbReference type="Proteomes" id="UP000095287">
    <property type="component" value="Unplaced"/>
</dbReference>
<evidence type="ECO:0000313" key="3">
    <source>
        <dbReference type="WBParaSite" id="L893_g27781.t1"/>
    </source>
</evidence>
<accession>A0A1I7ZMZ3</accession>
<dbReference type="WBParaSite" id="L893_g27781.t1">
    <property type="protein sequence ID" value="L893_g27781.t1"/>
    <property type="gene ID" value="L893_g27781"/>
</dbReference>
<name>A0A1I7ZMZ3_9BILA</name>
<sequence>MSTKRPPHSSERKSLHALSLAQNKRVRHAMESNLCHVPRRSGVARDGFAGKQERERVSKQNVKSRAGAPRIEYSLFMGTKPVLFVAKVAVGDNMRFYGGVDVTNIRGKECKASRKG</sequence>
<dbReference type="AlphaFoldDB" id="A0A1I7ZMZ3"/>
<reference evidence="3" key="1">
    <citation type="submission" date="2016-11" db="UniProtKB">
        <authorList>
            <consortium name="WormBaseParasite"/>
        </authorList>
    </citation>
    <scope>IDENTIFICATION</scope>
</reference>